<organism evidence="2 3">
    <name type="scientific">Musca domestica</name>
    <name type="common">House fly</name>
    <dbReference type="NCBI Taxonomy" id="7370"/>
    <lineage>
        <taxon>Eukaryota</taxon>
        <taxon>Metazoa</taxon>
        <taxon>Ecdysozoa</taxon>
        <taxon>Arthropoda</taxon>
        <taxon>Hexapoda</taxon>
        <taxon>Insecta</taxon>
        <taxon>Pterygota</taxon>
        <taxon>Neoptera</taxon>
        <taxon>Endopterygota</taxon>
        <taxon>Diptera</taxon>
        <taxon>Brachycera</taxon>
        <taxon>Muscomorpha</taxon>
        <taxon>Muscoidea</taxon>
        <taxon>Muscidae</taxon>
        <taxon>Musca</taxon>
    </lineage>
</organism>
<dbReference type="SUPFAM" id="SSF51069">
    <property type="entry name" value="Carbonic anhydrase"/>
    <property type="match status" value="1"/>
</dbReference>
<dbReference type="Pfam" id="PF00194">
    <property type="entry name" value="Carb_anhydrase"/>
    <property type="match status" value="1"/>
</dbReference>
<keyword evidence="2" id="KW-1185">Reference proteome</keyword>
<dbReference type="GeneID" id="131803871"/>
<accession>A0ABM3V7G1</accession>
<sequence length="168" mass="19094">MGYVSQSNIIQGPALPSPKAKECIGKHQIPLNERSVDIRVVQFEPFAFDNFDAKPLTAEIVNSEDLLQIQLRYSEDERPVIYGGPLQELGNFTLARIDWYSLEVTDPANDLDDIKFPVELHIIFYNKKYRSLAKAGHRPNGNMVLAFPLKVQSRIIFDGSNNNLEPMF</sequence>
<dbReference type="InterPro" id="IPR036398">
    <property type="entry name" value="CA_dom_sf"/>
</dbReference>
<feature type="domain" description="Alpha-carbonic anhydrase" evidence="1">
    <location>
        <begin position="1"/>
        <end position="168"/>
    </location>
</feature>
<name>A0ABM3V7G1_MUSDO</name>
<evidence type="ECO:0000313" key="3">
    <source>
        <dbReference type="RefSeq" id="XP_058981653.1"/>
    </source>
</evidence>
<evidence type="ECO:0000259" key="1">
    <source>
        <dbReference type="PROSITE" id="PS51144"/>
    </source>
</evidence>
<evidence type="ECO:0000313" key="2">
    <source>
        <dbReference type="Proteomes" id="UP001652621"/>
    </source>
</evidence>
<dbReference type="InterPro" id="IPR001148">
    <property type="entry name" value="CA_dom"/>
</dbReference>
<gene>
    <name evidence="3" type="primary">LOC131803871</name>
</gene>
<dbReference type="Proteomes" id="UP001652621">
    <property type="component" value="Unplaced"/>
</dbReference>
<proteinExistence type="predicted"/>
<protein>
    <submittedName>
        <fullName evidence="3">Carbonic anhydrase 2-like</fullName>
    </submittedName>
</protein>
<dbReference type="RefSeq" id="XP_058981653.1">
    <property type="nucleotide sequence ID" value="XM_059125670.1"/>
</dbReference>
<reference evidence="3" key="1">
    <citation type="submission" date="2025-08" db="UniProtKB">
        <authorList>
            <consortium name="RefSeq"/>
        </authorList>
    </citation>
    <scope>IDENTIFICATION</scope>
    <source>
        <strain evidence="3">Aabys</strain>
        <tissue evidence="3">Whole body</tissue>
    </source>
</reference>
<dbReference type="Gene3D" id="3.10.200.10">
    <property type="entry name" value="Alpha carbonic anhydrase"/>
    <property type="match status" value="1"/>
</dbReference>
<dbReference type="PROSITE" id="PS51144">
    <property type="entry name" value="ALPHA_CA_2"/>
    <property type="match status" value="1"/>
</dbReference>